<comment type="caution">
    <text evidence="3">The sequence shown here is derived from an EMBL/GenBank/DDBJ whole genome shotgun (WGS) entry which is preliminary data.</text>
</comment>
<keyword evidence="1" id="KW-0812">Transmembrane</keyword>
<sequence length="362" mass="38724">MALVVVGAILFVAGTSGAFFAARRRDGVPAAGWYPDPSTRAARQRFWDGRAWTGQVADGDPAAARGRHFRGRFWGPWAWYLLGSIVVLMGGSVLYQATGNIHVMALASLLGMGGVCWAFYGFVDRQLALHDVVRPVTVLAVAVGTSGAVILIAANINSWIIDEDGIVTATAWVGVVEEGTKLLVPLLLFALGRYRDPRAGLAVGLASGFGFAITETTQYAYATATASGPNFCGTDVVDATPSAVVQEQIFRVFTVSPLHWLWTGLAAAIAWRLWHLYGGRGTWGALGGIALVMVVHSLNDSSATAFCDNPAASTGAVVLRWVLLVVMYVVFRAWARKSVPPGLVGVVSRGWVPRRLPRNRGW</sequence>
<feature type="transmembrane region" description="Helical" evidence="1">
    <location>
        <begin position="77"/>
        <end position="95"/>
    </location>
</feature>
<keyword evidence="1" id="KW-0472">Membrane</keyword>
<accession>A0A7W3JAF8</accession>
<proteinExistence type="predicted"/>
<dbReference type="AlphaFoldDB" id="A0A7W3JAF8"/>
<dbReference type="RefSeq" id="WP_182617931.1">
    <property type="nucleotide sequence ID" value="NZ_BAAATF010000003.1"/>
</dbReference>
<reference evidence="3 4" key="1">
    <citation type="submission" date="2020-07" db="EMBL/GenBank/DDBJ databases">
        <title>Sequencing the genomes of 1000 actinobacteria strains.</title>
        <authorList>
            <person name="Klenk H.-P."/>
        </authorList>
    </citation>
    <scope>NUCLEOTIDE SEQUENCE [LARGE SCALE GENOMIC DNA]</scope>
    <source>
        <strain evidence="3 4">DSM 44121</strain>
    </source>
</reference>
<dbReference type="Pfam" id="PF10708">
    <property type="entry name" value="DUF2510"/>
    <property type="match status" value="1"/>
</dbReference>
<gene>
    <name evidence="3" type="ORF">FHX71_003165</name>
</gene>
<dbReference type="InterPro" id="IPR026898">
    <property type="entry name" value="PrsW"/>
</dbReference>
<feature type="domain" description="DUF2510" evidence="2">
    <location>
        <begin position="31"/>
        <end position="64"/>
    </location>
</feature>
<dbReference type="Proteomes" id="UP000540568">
    <property type="component" value="Unassembled WGS sequence"/>
</dbReference>
<feature type="transmembrane region" description="Helical" evidence="1">
    <location>
        <begin position="102"/>
        <end position="120"/>
    </location>
</feature>
<dbReference type="Pfam" id="PF13367">
    <property type="entry name" value="PrsW-protease"/>
    <property type="match status" value="1"/>
</dbReference>
<keyword evidence="4" id="KW-1185">Reference proteome</keyword>
<evidence type="ECO:0000313" key="4">
    <source>
        <dbReference type="Proteomes" id="UP000540568"/>
    </source>
</evidence>
<dbReference type="EMBL" id="JACGWV010000001">
    <property type="protein sequence ID" value="MBA8809223.1"/>
    <property type="molecule type" value="Genomic_DNA"/>
</dbReference>
<name>A0A7W3JAF8_9MICO</name>
<evidence type="ECO:0000256" key="1">
    <source>
        <dbReference type="SAM" id="Phobius"/>
    </source>
</evidence>
<protein>
    <submittedName>
        <fullName evidence="3">RsiW-degrading membrane proteinase PrsW (M82 family)</fullName>
    </submittedName>
</protein>
<keyword evidence="1" id="KW-1133">Transmembrane helix</keyword>
<evidence type="ECO:0000259" key="2">
    <source>
        <dbReference type="Pfam" id="PF10708"/>
    </source>
</evidence>
<evidence type="ECO:0000313" key="3">
    <source>
        <dbReference type="EMBL" id="MBA8809223.1"/>
    </source>
</evidence>
<feature type="transmembrane region" description="Helical" evidence="1">
    <location>
        <begin position="132"/>
        <end position="154"/>
    </location>
</feature>
<dbReference type="GO" id="GO:0008233">
    <property type="term" value="F:peptidase activity"/>
    <property type="evidence" value="ECO:0007669"/>
    <property type="project" value="InterPro"/>
</dbReference>
<dbReference type="InterPro" id="IPR018929">
    <property type="entry name" value="DUF2510"/>
</dbReference>
<organism evidence="3 4">
    <name type="scientific">Promicromonospora sukumoe</name>
    <dbReference type="NCBI Taxonomy" id="88382"/>
    <lineage>
        <taxon>Bacteria</taxon>
        <taxon>Bacillati</taxon>
        <taxon>Actinomycetota</taxon>
        <taxon>Actinomycetes</taxon>
        <taxon>Micrococcales</taxon>
        <taxon>Promicromonosporaceae</taxon>
        <taxon>Promicromonospora</taxon>
    </lineage>
</organism>
<feature type="transmembrane region" description="Helical" evidence="1">
    <location>
        <begin position="311"/>
        <end position="331"/>
    </location>
</feature>
<feature type="transmembrane region" description="Helical" evidence="1">
    <location>
        <begin position="281"/>
        <end position="299"/>
    </location>
</feature>